<feature type="domain" description="HTH tetR-type" evidence="5">
    <location>
        <begin position="5"/>
        <end position="65"/>
    </location>
</feature>
<dbReference type="PRINTS" id="PR00455">
    <property type="entry name" value="HTHTETR"/>
</dbReference>
<dbReference type="Proteomes" id="UP001300745">
    <property type="component" value="Unassembled WGS sequence"/>
</dbReference>
<reference evidence="6 7" key="1">
    <citation type="submission" date="2022-11" db="EMBL/GenBank/DDBJ databases">
        <title>Mycobacterium sp. nov.</title>
        <authorList>
            <person name="Papic B."/>
            <person name="Spicic S."/>
            <person name="Duvnjak S."/>
        </authorList>
    </citation>
    <scope>NUCLEOTIDE SEQUENCE [LARGE SCALE GENOMIC DNA]</scope>
    <source>
        <strain evidence="6 7">CVI_P4</strain>
    </source>
</reference>
<dbReference type="Pfam" id="PF00440">
    <property type="entry name" value="TetR_N"/>
    <property type="match status" value="1"/>
</dbReference>
<dbReference type="RefSeq" id="WP_266000553.1">
    <property type="nucleotide sequence ID" value="NZ_JAPJDN010000045.1"/>
</dbReference>
<name>A0ABT3SNG2_9MYCO</name>
<dbReference type="Gene3D" id="1.10.357.10">
    <property type="entry name" value="Tetracycline Repressor, domain 2"/>
    <property type="match status" value="1"/>
</dbReference>
<dbReference type="InterPro" id="IPR001647">
    <property type="entry name" value="HTH_TetR"/>
</dbReference>
<keyword evidence="7" id="KW-1185">Reference proteome</keyword>
<evidence type="ECO:0000256" key="2">
    <source>
        <dbReference type="ARBA" id="ARBA00023125"/>
    </source>
</evidence>
<evidence type="ECO:0000256" key="4">
    <source>
        <dbReference type="PROSITE-ProRule" id="PRU00335"/>
    </source>
</evidence>
<dbReference type="PROSITE" id="PS50977">
    <property type="entry name" value="HTH_TETR_2"/>
    <property type="match status" value="1"/>
</dbReference>
<dbReference type="EMBL" id="JAPJDO010000045">
    <property type="protein sequence ID" value="MCX2940689.1"/>
    <property type="molecule type" value="Genomic_DNA"/>
</dbReference>
<evidence type="ECO:0000313" key="6">
    <source>
        <dbReference type="EMBL" id="MCX2940689.1"/>
    </source>
</evidence>
<sequence length="203" mass="22302">MPPAADTESLILNAALRTLARQGAQGFSMASLSREAHVSRRTLYRYFPNSNAVFEAVSEHVGEVYGRAIDDAVASDPGLHRRIEVVLTATARFGVYYPIARDVFRAEPTFALPYLEARIHQFTAVVRGAIAPSTEQWTVVRSGDVTTWEVAEIVLRLGMSMFAFESDGAERLAQVFAELIDHRPVPVGQDPTKGSGLRRAGQQ</sequence>
<feature type="DNA-binding region" description="H-T-H motif" evidence="4">
    <location>
        <begin position="28"/>
        <end position="47"/>
    </location>
</feature>
<evidence type="ECO:0000259" key="5">
    <source>
        <dbReference type="PROSITE" id="PS50977"/>
    </source>
</evidence>
<accession>A0ABT3SNG2</accession>
<evidence type="ECO:0000313" key="7">
    <source>
        <dbReference type="Proteomes" id="UP001300745"/>
    </source>
</evidence>
<keyword evidence="2 4" id="KW-0238">DNA-binding</keyword>
<keyword evidence="1" id="KW-0805">Transcription regulation</keyword>
<keyword evidence="3" id="KW-0804">Transcription</keyword>
<dbReference type="InterPro" id="IPR009057">
    <property type="entry name" value="Homeodomain-like_sf"/>
</dbReference>
<dbReference type="SUPFAM" id="SSF46689">
    <property type="entry name" value="Homeodomain-like"/>
    <property type="match status" value="1"/>
</dbReference>
<comment type="caution">
    <text evidence="6">The sequence shown here is derived from an EMBL/GenBank/DDBJ whole genome shotgun (WGS) entry which is preliminary data.</text>
</comment>
<evidence type="ECO:0000256" key="1">
    <source>
        <dbReference type="ARBA" id="ARBA00023015"/>
    </source>
</evidence>
<organism evidence="6 7">
    <name type="scientific">Mycobacterium pinniadriaticum</name>
    <dbReference type="NCBI Taxonomy" id="2994102"/>
    <lineage>
        <taxon>Bacteria</taxon>
        <taxon>Bacillati</taxon>
        <taxon>Actinomycetota</taxon>
        <taxon>Actinomycetes</taxon>
        <taxon>Mycobacteriales</taxon>
        <taxon>Mycobacteriaceae</taxon>
        <taxon>Mycobacterium</taxon>
    </lineage>
</organism>
<protein>
    <submittedName>
        <fullName evidence="6">TetR/AcrR family transcriptional regulator</fullName>
    </submittedName>
</protein>
<proteinExistence type="predicted"/>
<evidence type="ECO:0000256" key="3">
    <source>
        <dbReference type="ARBA" id="ARBA00023163"/>
    </source>
</evidence>
<dbReference type="PANTHER" id="PTHR47506:SF6">
    <property type="entry name" value="HTH-TYPE TRANSCRIPTIONAL REPRESSOR NEMR"/>
    <property type="match status" value="1"/>
</dbReference>
<gene>
    <name evidence="6" type="ORF">ORI27_28750</name>
</gene>
<dbReference type="PANTHER" id="PTHR47506">
    <property type="entry name" value="TRANSCRIPTIONAL REGULATORY PROTEIN"/>
    <property type="match status" value="1"/>
</dbReference>